<feature type="compositionally biased region" description="Polar residues" evidence="2">
    <location>
        <begin position="345"/>
        <end position="356"/>
    </location>
</feature>
<evidence type="ECO:0000256" key="2">
    <source>
        <dbReference type="SAM" id="MobiDB-lite"/>
    </source>
</evidence>
<feature type="region of interest" description="Disordered" evidence="2">
    <location>
        <begin position="1"/>
        <end position="98"/>
    </location>
</feature>
<keyword evidence="4" id="KW-1185">Reference proteome</keyword>
<protein>
    <recommendedName>
        <fullName evidence="5">FAD-dependent oxidoreductase-like enzyme</fullName>
    </recommendedName>
</protein>
<organism evidence="3 4">
    <name type="scientific">Lomentospora prolificans</name>
    <dbReference type="NCBI Taxonomy" id="41688"/>
    <lineage>
        <taxon>Eukaryota</taxon>
        <taxon>Fungi</taxon>
        <taxon>Dikarya</taxon>
        <taxon>Ascomycota</taxon>
        <taxon>Pezizomycotina</taxon>
        <taxon>Sordariomycetes</taxon>
        <taxon>Hypocreomycetidae</taxon>
        <taxon>Microascales</taxon>
        <taxon>Microascaceae</taxon>
        <taxon>Lomentospora</taxon>
    </lineage>
</organism>
<sequence length="574" mass="62397">MASDSDPVRVNGVVDADAPLSSIEAIPATPPEINSIPVPLPSSQVTIPSTEDPGSPIDPSASFKTENNDDRADADGAIIPSSLTPPPSSQAAGIASNLGPATSSYLTSSQRAALFSPPTTVGRVNRPSVAPVPTEYVAPSPQEVRDASADTLRAMMQQSIAENSRLKMEAAHYKLQLNLLSLQAGEDAKRAAVEHDMARREVEALREAENIRQARRELSAATESTRSKYLQIKSLYEDAVEEIDHLERKLKLAKKVIQQQEDEVCRLREDRQQLRTRIRENREHFNMLCSPGGIFHGVLTPKASGSANSQASRGTPKQTPRGSGKTQDPDQRRFDALLQVLSQENNSAPSTPTTSHRAVPRQPPKHTRNVQSLSSLPTTPTKPRGRDSGLLPSVHLAPQTEPPRRYSGRRLLPDSPRHDVEAEERRRSRESTISVHDNDNEELARQALASVQKATSSLSRLSGVAATRGAIDEEEEESDVPQSQASLTASQMLRRDPRQSFEVAAAREGSRSPLEGGKTPGKLLPSLDKNGEKRKFSGMNAGEPRRELLGSPPKKVRVDGLQDPAKVGLGIKYS</sequence>
<proteinExistence type="predicted"/>
<feature type="region of interest" description="Disordered" evidence="2">
    <location>
        <begin position="345"/>
        <end position="439"/>
    </location>
</feature>
<evidence type="ECO:0008006" key="5">
    <source>
        <dbReference type="Google" id="ProtNLM"/>
    </source>
</evidence>
<dbReference type="Proteomes" id="UP000233524">
    <property type="component" value="Unassembled WGS sequence"/>
</dbReference>
<evidence type="ECO:0000313" key="4">
    <source>
        <dbReference type="Proteomes" id="UP000233524"/>
    </source>
</evidence>
<name>A0A2N3NF11_9PEZI</name>
<feature type="compositionally biased region" description="Basic and acidic residues" evidence="2">
    <location>
        <begin position="411"/>
        <end position="439"/>
    </location>
</feature>
<evidence type="ECO:0000313" key="3">
    <source>
        <dbReference type="EMBL" id="PKS10952.1"/>
    </source>
</evidence>
<feature type="coiled-coil region" evidence="1">
    <location>
        <begin position="188"/>
        <end position="263"/>
    </location>
</feature>
<dbReference type="OrthoDB" id="5404651at2759"/>
<gene>
    <name evidence="3" type="ORF">jhhlp_002711</name>
</gene>
<feature type="compositionally biased region" description="Polar residues" evidence="2">
    <location>
        <begin position="480"/>
        <end position="491"/>
    </location>
</feature>
<dbReference type="AlphaFoldDB" id="A0A2N3NF11"/>
<reference evidence="3 4" key="1">
    <citation type="journal article" date="2017" name="G3 (Bethesda)">
        <title>First Draft Genome Sequence of the Pathogenic Fungus Lomentospora prolificans (Formerly Scedosporium prolificans).</title>
        <authorList>
            <person name="Luo R."/>
            <person name="Zimin A."/>
            <person name="Workman R."/>
            <person name="Fan Y."/>
            <person name="Pertea G."/>
            <person name="Grossman N."/>
            <person name="Wear M.P."/>
            <person name="Jia B."/>
            <person name="Miller H."/>
            <person name="Casadevall A."/>
            <person name="Timp W."/>
            <person name="Zhang S.X."/>
            <person name="Salzberg S.L."/>
        </authorList>
    </citation>
    <scope>NUCLEOTIDE SEQUENCE [LARGE SCALE GENOMIC DNA]</scope>
    <source>
        <strain evidence="3 4">JHH-5317</strain>
    </source>
</reference>
<dbReference type="EMBL" id="NLAX01000008">
    <property type="protein sequence ID" value="PKS10952.1"/>
    <property type="molecule type" value="Genomic_DNA"/>
</dbReference>
<evidence type="ECO:0000256" key="1">
    <source>
        <dbReference type="SAM" id="Coils"/>
    </source>
</evidence>
<feature type="region of interest" description="Disordered" evidence="2">
    <location>
        <begin position="299"/>
        <end position="330"/>
    </location>
</feature>
<dbReference type="STRING" id="41688.A0A2N3NF11"/>
<keyword evidence="1" id="KW-0175">Coiled coil</keyword>
<dbReference type="VEuPathDB" id="FungiDB:jhhlp_002711"/>
<feature type="compositionally biased region" description="Polar residues" evidence="2">
    <location>
        <begin position="303"/>
        <end position="326"/>
    </location>
</feature>
<feature type="region of interest" description="Disordered" evidence="2">
    <location>
        <begin position="469"/>
        <end position="561"/>
    </location>
</feature>
<dbReference type="InParanoid" id="A0A2N3NF11"/>
<comment type="caution">
    <text evidence="3">The sequence shown here is derived from an EMBL/GenBank/DDBJ whole genome shotgun (WGS) entry which is preliminary data.</text>
</comment>
<accession>A0A2N3NF11</accession>
<feature type="compositionally biased region" description="Polar residues" evidence="2">
    <location>
        <begin position="369"/>
        <end position="381"/>
    </location>
</feature>